<dbReference type="Proteomes" id="UP001604277">
    <property type="component" value="Unassembled WGS sequence"/>
</dbReference>
<feature type="region of interest" description="Disordered" evidence="1">
    <location>
        <begin position="63"/>
        <end position="102"/>
    </location>
</feature>
<evidence type="ECO:0000256" key="1">
    <source>
        <dbReference type="SAM" id="MobiDB-lite"/>
    </source>
</evidence>
<feature type="region of interest" description="Disordered" evidence="1">
    <location>
        <begin position="120"/>
        <end position="194"/>
    </location>
</feature>
<dbReference type="EMBL" id="JBFOLJ010000019">
    <property type="protein sequence ID" value="KAL2463319.1"/>
    <property type="molecule type" value="Genomic_DNA"/>
</dbReference>
<comment type="caution">
    <text evidence="2">The sequence shown here is derived from an EMBL/GenBank/DDBJ whole genome shotgun (WGS) entry which is preliminary data.</text>
</comment>
<dbReference type="PANTHER" id="PTHR38382:SF1">
    <property type="entry name" value="RNA-BINDING PROTEIN"/>
    <property type="match status" value="1"/>
</dbReference>
<dbReference type="EMBL" id="JBFOLJ010000019">
    <property type="protein sequence ID" value="KAL2463279.1"/>
    <property type="molecule type" value="Genomic_DNA"/>
</dbReference>
<sequence>MKSQKSSVRPLGQRSIASSFLFHASNRVGDFKKNVEIKAPNRKCSGRSLSDFLNQKLHRSSVLPTSVQGKERPFVSPLSHEELKRCAEGESGSKQRGEPNANCSLDGVFEMFKHVEKDKKDNTHSFGNNEIGSIGTDDLPQTRKRNNLSEGHDDEPSARKRLVVLGDYSKPPRGKRKNISSTEEPRSVFSHLKGHDDEPFARKRLVVLGDDSKPSRKGKWKKISSKEEPTLLFNHYANGGGWWDSNMEGVDNEEVGCNEVWEGMGSITLGGLEWH</sequence>
<name>A0ABD1PH90_9LAMI</name>
<proteinExistence type="predicted"/>
<reference evidence="2" key="1">
    <citation type="submission" date="2024-07" db="EMBL/GenBank/DDBJ databases">
        <title>Two chromosome-level genome assemblies of Korean endemic species Abeliophyllum distichum and Forsythia ovata (Oleaceae).</title>
        <authorList>
            <person name="Mun J.H."/>
        </authorList>
    </citation>
    <scope>NUCLEOTIDE SEQUENCE</scope>
    <source>
        <strain evidence="2">KNKB202402200001</strain>
        <tissue evidence="2">Leaf</tissue>
    </source>
</reference>
<accession>A0ABD1PH90</accession>
<evidence type="ECO:0000313" key="4">
    <source>
        <dbReference type="Proteomes" id="UP001604277"/>
    </source>
</evidence>
<protein>
    <submittedName>
        <fullName evidence="2">Uncharacterized protein</fullName>
    </submittedName>
</protein>
<reference evidence="4" key="2">
    <citation type="submission" date="2024-07" db="EMBL/GenBank/DDBJ databases">
        <title>Two chromosome-level genome assemblies of Korean endemic species Abeliophyllum distichum and Forsythia ovata (Oleaceae).</title>
        <authorList>
            <person name="Jang H."/>
        </authorList>
    </citation>
    <scope>NUCLEOTIDE SEQUENCE [LARGE SCALE GENOMIC DNA]</scope>
</reference>
<organism evidence="2 4">
    <name type="scientific">Forsythia ovata</name>
    <dbReference type="NCBI Taxonomy" id="205694"/>
    <lineage>
        <taxon>Eukaryota</taxon>
        <taxon>Viridiplantae</taxon>
        <taxon>Streptophyta</taxon>
        <taxon>Embryophyta</taxon>
        <taxon>Tracheophyta</taxon>
        <taxon>Spermatophyta</taxon>
        <taxon>Magnoliopsida</taxon>
        <taxon>eudicotyledons</taxon>
        <taxon>Gunneridae</taxon>
        <taxon>Pentapetalae</taxon>
        <taxon>asterids</taxon>
        <taxon>lamiids</taxon>
        <taxon>Lamiales</taxon>
        <taxon>Oleaceae</taxon>
        <taxon>Forsythieae</taxon>
        <taxon>Forsythia</taxon>
    </lineage>
</organism>
<keyword evidence="4" id="KW-1185">Reference proteome</keyword>
<gene>
    <name evidence="2" type="ORF">Fot_52935</name>
    <name evidence="3" type="ORF">Fot_52975</name>
</gene>
<dbReference type="PANTHER" id="PTHR38382">
    <property type="entry name" value="RNA-BINDING PROTEIN"/>
    <property type="match status" value="1"/>
</dbReference>
<evidence type="ECO:0000313" key="2">
    <source>
        <dbReference type="EMBL" id="KAL2463279.1"/>
    </source>
</evidence>
<feature type="compositionally biased region" description="Basic and acidic residues" evidence="1">
    <location>
        <begin position="69"/>
        <end position="97"/>
    </location>
</feature>
<evidence type="ECO:0000313" key="3">
    <source>
        <dbReference type="EMBL" id="KAL2463319.1"/>
    </source>
</evidence>
<dbReference type="AlphaFoldDB" id="A0ABD1PH90"/>